<evidence type="ECO:0000313" key="2">
    <source>
        <dbReference type="EMBL" id="KRV48048.1"/>
    </source>
</evidence>
<dbReference type="EMBL" id="LLZU01000033">
    <property type="protein sequence ID" value="KRV48048.1"/>
    <property type="molecule type" value="Genomic_DNA"/>
</dbReference>
<keyword evidence="3" id="KW-1185">Reference proteome</keyword>
<organism evidence="2 3">
    <name type="scientific">Wenjunlia vitaminophila</name>
    <name type="common">Streptomyces vitaminophilus</name>
    <dbReference type="NCBI Taxonomy" id="76728"/>
    <lineage>
        <taxon>Bacteria</taxon>
        <taxon>Bacillati</taxon>
        <taxon>Actinomycetota</taxon>
        <taxon>Actinomycetes</taxon>
        <taxon>Kitasatosporales</taxon>
        <taxon>Streptomycetaceae</taxon>
        <taxon>Wenjunlia</taxon>
    </lineage>
</organism>
<feature type="transmembrane region" description="Helical" evidence="1">
    <location>
        <begin position="12"/>
        <end position="33"/>
    </location>
</feature>
<proteinExistence type="predicted"/>
<keyword evidence="1" id="KW-0472">Membrane</keyword>
<accession>A0A0T6LPT1</accession>
<comment type="caution">
    <text evidence="2">The sequence shown here is derived from an EMBL/GenBank/DDBJ whole genome shotgun (WGS) entry which is preliminary data.</text>
</comment>
<feature type="transmembrane region" description="Helical" evidence="1">
    <location>
        <begin position="53"/>
        <end position="71"/>
    </location>
</feature>
<dbReference type="OrthoDB" id="5244650at2"/>
<keyword evidence="1" id="KW-1133">Transmembrane helix</keyword>
<gene>
    <name evidence="2" type="ORF">AQ490_27390</name>
</gene>
<name>A0A0T6LPT1_WENVI</name>
<dbReference type="Pfam" id="PF14019">
    <property type="entry name" value="DUF4235"/>
    <property type="match status" value="1"/>
</dbReference>
<evidence type="ECO:0000313" key="3">
    <source>
        <dbReference type="Proteomes" id="UP000050867"/>
    </source>
</evidence>
<evidence type="ECO:0000256" key="1">
    <source>
        <dbReference type="SAM" id="Phobius"/>
    </source>
</evidence>
<sequence length="89" mass="9282">MQASKVLYKPVGVGLGALGGALAGVAFNQVWKWVGSEEQAPEPTDERSAWREVLLAAALHGAIFAVVRAAVQRGGATGVRRLTGVWPAT</sequence>
<dbReference type="AlphaFoldDB" id="A0A0T6LPT1"/>
<dbReference type="InterPro" id="IPR025329">
    <property type="entry name" value="DUF4235"/>
</dbReference>
<dbReference type="RefSeq" id="WP_018384783.1">
    <property type="nucleotide sequence ID" value="NZ_LLZU01000033.1"/>
</dbReference>
<dbReference type="eggNOG" id="ENOG50330B5">
    <property type="taxonomic scope" value="Bacteria"/>
</dbReference>
<keyword evidence="1" id="KW-0812">Transmembrane</keyword>
<reference evidence="2 3" key="1">
    <citation type="submission" date="2015-10" db="EMBL/GenBank/DDBJ databases">
        <title>Draft genome sequence of pyrrolomycin-producing Streptomyces vitaminophilus.</title>
        <authorList>
            <person name="Graham D.E."/>
            <person name="Mahan K.M."/>
            <person name="Klingeman D.M."/>
            <person name="Hettich R.L."/>
            <person name="Parry R.J."/>
        </authorList>
    </citation>
    <scope>NUCLEOTIDE SEQUENCE [LARGE SCALE GENOMIC DNA]</scope>
    <source>
        <strain evidence="2 3">ATCC 31673</strain>
    </source>
</reference>
<protein>
    <recommendedName>
        <fullName evidence="4">DUF4235 domain-containing protein</fullName>
    </recommendedName>
</protein>
<dbReference type="STRING" id="76728.AQ490_27390"/>
<dbReference type="Proteomes" id="UP000050867">
    <property type="component" value="Unassembled WGS sequence"/>
</dbReference>
<evidence type="ECO:0008006" key="4">
    <source>
        <dbReference type="Google" id="ProtNLM"/>
    </source>
</evidence>